<reference evidence="2 3" key="1">
    <citation type="submission" date="2017-01" db="EMBL/GenBank/DDBJ databases">
        <title>Deconstructing symbiosis and pathogenesis requirements using a combined genomic-metabolomic approach.</title>
        <authorList>
            <person name="Tobias N.J."/>
            <person name="Wolff H."/>
            <person name="Djahanschiri B."/>
            <person name="Ebersberger I."/>
            <person name="Bode H.B."/>
        </authorList>
    </citation>
    <scope>NUCLEOTIDE SEQUENCE [LARGE SCALE GENOMIC DNA]</scope>
    <source>
        <strain evidence="2 3">DSM 4764</strain>
    </source>
</reference>
<dbReference type="Proteomes" id="UP000194204">
    <property type="component" value="Unassembled WGS sequence"/>
</dbReference>
<feature type="transmembrane region" description="Helical" evidence="1">
    <location>
        <begin position="7"/>
        <end position="28"/>
    </location>
</feature>
<keyword evidence="3" id="KW-1185">Reference proteome</keyword>
<keyword evidence="1" id="KW-0812">Transmembrane</keyword>
<comment type="caution">
    <text evidence="2">The sequence shown here is derived from an EMBL/GenBank/DDBJ whole genome shotgun (WGS) entry which is preliminary data.</text>
</comment>
<evidence type="ECO:0000313" key="3">
    <source>
        <dbReference type="Proteomes" id="UP000194204"/>
    </source>
</evidence>
<keyword evidence="1" id="KW-1133">Transmembrane helix</keyword>
<name>A0A1Y2SNC8_9GAMM</name>
<dbReference type="InterPro" id="IPR010665">
    <property type="entry name" value="DUF1240"/>
</dbReference>
<gene>
    <name evidence="2" type="ORF">Xbed_01585</name>
</gene>
<accession>A0A1Y2SNC8</accession>
<dbReference type="AlphaFoldDB" id="A0A1Y2SNC8"/>
<evidence type="ECO:0000256" key="1">
    <source>
        <dbReference type="SAM" id="Phobius"/>
    </source>
</evidence>
<dbReference type="EMBL" id="MUBK01000010">
    <property type="protein sequence ID" value="OTA20359.1"/>
    <property type="molecule type" value="Genomic_DNA"/>
</dbReference>
<feature type="transmembrane region" description="Helical" evidence="1">
    <location>
        <begin position="48"/>
        <end position="67"/>
    </location>
</feature>
<sequence>MDNKNRIVVIISASFMFFIVAIAVFFVIEDFISIIKMGDEIILSWKSFAFFFSSPFLFYFCINAIYYSVIAKQPKLNDLAIKILLSFCIFFLILSVPISWYFDHKFKKLGYSVCYKSSWSAPNKYVKDIKLCR</sequence>
<dbReference type="Pfam" id="PF06836">
    <property type="entry name" value="DUF1240"/>
    <property type="match status" value="1"/>
</dbReference>
<keyword evidence="1" id="KW-0472">Membrane</keyword>
<organism evidence="2 3">
    <name type="scientific">Xenorhabdus beddingii</name>
    <dbReference type="NCBI Taxonomy" id="40578"/>
    <lineage>
        <taxon>Bacteria</taxon>
        <taxon>Pseudomonadati</taxon>
        <taxon>Pseudomonadota</taxon>
        <taxon>Gammaproteobacteria</taxon>
        <taxon>Enterobacterales</taxon>
        <taxon>Morganellaceae</taxon>
        <taxon>Xenorhabdus</taxon>
    </lineage>
</organism>
<dbReference type="STRING" id="40578.Xbed_01585"/>
<protein>
    <submittedName>
        <fullName evidence="2">Membrane protein</fullName>
    </submittedName>
</protein>
<evidence type="ECO:0000313" key="2">
    <source>
        <dbReference type="EMBL" id="OTA20359.1"/>
    </source>
</evidence>
<proteinExistence type="predicted"/>
<dbReference type="RefSeq" id="WP_139837468.1">
    <property type="nucleotide sequence ID" value="NZ_CAWNHF010000002.1"/>
</dbReference>
<feature type="transmembrane region" description="Helical" evidence="1">
    <location>
        <begin position="79"/>
        <end position="102"/>
    </location>
</feature>